<accession>A0ABY5VPE2</accession>
<evidence type="ECO:0000313" key="10">
    <source>
        <dbReference type="Proteomes" id="UP001059617"/>
    </source>
</evidence>
<feature type="transmembrane region" description="Helical" evidence="7">
    <location>
        <begin position="406"/>
        <end position="426"/>
    </location>
</feature>
<dbReference type="GO" id="GO:0016757">
    <property type="term" value="F:glycosyltransferase activity"/>
    <property type="evidence" value="ECO:0007669"/>
    <property type="project" value="UniProtKB-KW"/>
</dbReference>
<keyword evidence="6 7" id="KW-0472">Membrane</keyword>
<dbReference type="PANTHER" id="PTHR43867">
    <property type="entry name" value="CELLULOSE SYNTHASE CATALYTIC SUBUNIT A [UDP-FORMING]"/>
    <property type="match status" value="1"/>
</dbReference>
<dbReference type="PANTHER" id="PTHR43867:SF2">
    <property type="entry name" value="CELLULOSE SYNTHASE CATALYTIC SUBUNIT A [UDP-FORMING]"/>
    <property type="match status" value="1"/>
</dbReference>
<sequence>MTALPDEMEPGTDLNLARSIHGLRELWPDQSAHIVLTRWQRAALVIAMLALAAALLQWTIGTLQILIAGITVLYAGAITFRIALVWAASRREHRVTVTDEEARAVGDDDLPVYTVLVPAYREPQVIGLLMDHLAALEYPAAKLDVQLLLEADDQETIAAARAVLPGPHVKLVIVPPAHPRTKPKACNYGLQLARGELVTIYDAEDRPDPLQLRRAAVAFDRLGPTYVCLQAELGYFNTDQNRITRWFTLDYATWFRSLLPGLVALGMPIPLGGTSNHLRMAILRRLGAWDPFNVTEDADLGIRLARLGYRVGVLDSVTLEEANSDFINWVKQRSRWYKGYLLTWLIHMRAPMRSTRQLTWRGLLCLNLFVAGTPLTALLNTVFWAMTALWFVARPATVQTLFDTPFYYVGLVCLVFGNAVVVYLNVLAVHQMGRPDLLMTALLSPVYWVMASIAGAKAALQLCFNPSYWEKTTHGLHLPAARQPAEQAHAD</sequence>
<evidence type="ECO:0000256" key="5">
    <source>
        <dbReference type="ARBA" id="ARBA00022989"/>
    </source>
</evidence>
<evidence type="ECO:0000259" key="8">
    <source>
        <dbReference type="Pfam" id="PF13632"/>
    </source>
</evidence>
<dbReference type="InterPro" id="IPR050321">
    <property type="entry name" value="Glycosyltr_2/OpgH_subfam"/>
</dbReference>
<proteinExistence type="predicted"/>
<dbReference type="EMBL" id="CP073720">
    <property type="protein sequence ID" value="UWP78964.1"/>
    <property type="molecule type" value="Genomic_DNA"/>
</dbReference>
<keyword evidence="4 7" id="KW-0812">Transmembrane</keyword>
<protein>
    <submittedName>
        <fullName evidence="9">Glycosyltransferase</fullName>
        <ecNumber evidence="9">2.4.-.-</ecNumber>
    </submittedName>
</protein>
<keyword evidence="2 9" id="KW-0328">Glycosyltransferase</keyword>
<reference evidence="9" key="2">
    <citation type="submission" date="2022-09" db="EMBL/GenBank/DDBJ databases">
        <title>Biosynthetic gene clusters of Dactylosporangioum fulvum.</title>
        <authorList>
            <person name="Caradec T."/>
        </authorList>
    </citation>
    <scope>NUCLEOTIDE SEQUENCE</scope>
    <source>
        <strain evidence="9">NRRL B-16292</strain>
    </source>
</reference>
<dbReference type="CDD" id="cd06427">
    <property type="entry name" value="CESA_like_2"/>
    <property type="match status" value="1"/>
</dbReference>
<evidence type="ECO:0000256" key="2">
    <source>
        <dbReference type="ARBA" id="ARBA00022676"/>
    </source>
</evidence>
<dbReference type="SUPFAM" id="SSF53448">
    <property type="entry name" value="Nucleotide-diphospho-sugar transferases"/>
    <property type="match status" value="1"/>
</dbReference>
<dbReference type="RefSeq" id="WP_259856425.1">
    <property type="nucleotide sequence ID" value="NZ_BAAAST010000062.1"/>
</dbReference>
<feature type="domain" description="Glycosyltransferase 2-like" evidence="8">
    <location>
        <begin position="198"/>
        <end position="391"/>
    </location>
</feature>
<keyword evidence="10" id="KW-1185">Reference proteome</keyword>
<gene>
    <name evidence="9" type="ORF">Dfulv_27765</name>
</gene>
<evidence type="ECO:0000256" key="7">
    <source>
        <dbReference type="SAM" id="Phobius"/>
    </source>
</evidence>
<comment type="subcellular location">
    <subcellularLocation>
        <location evidence="1">Membrane</location>
        <topology evidence="1">Multi-pass membrane protein</topology>
    </subcellularLocation>
</comment>
<feature type="transmembrane region" description="Helical" evidence="7">
    <location>
        <begin position="42"/>
        <end position="60"/>
    </location>
</feature>
<evidence type="ECO:0000256" key="6">
    <source>
        <dbReference type="ARBA" id="ARBA00023136"/>
    </source>
</evidence>
<dbReference type="InterPro" id="IPR001173">
    <property type="entry name" value="Glyco_trans_2-like"/>
</dbReference>
<dbReference type="InterPro" id="IPR029044">
    <property type="entry name" value="Nucleotide-diphossugar_trans"/>
</dbReference>
<keyword evidence="3 9" id="KW-0808">Transferase</keyword>
<dbReference type="EC" id="2.4.-.-" evidence="9"/>
<feature type="transmembrane region" description="Helical" evidence="7">
    <location>
        <begin position="438"/>
        <end position="460"/>
    </location>
</feature>
<feature type="transmembrane region" description="Helical" evidence="7">
    <location>
        <begin position="66"/>
        <end position="88"/>
    </location>
</feature>
<evidence type="ECO:0000256" key="3">
    <source>
        <dbReference type="ARBA" id="ARBA00022679"/>
    </source>
</evidence>
<keyword evidence="5 7" id="KW-1133">Transmembrane helix</keyword>
<reference evidence="9" key="1">
    <citation type="submission" date="2021-04" db="EMBL/GenBank/DDBJ databases">
        <authorList>
            <person name="Hartkoorn R.C."/>
            <person name="Beaudoing E."/>
            <person name="Hot D."/>
        </authorList>
    </citation>
    <scope>NUCLEOTIDE SEQUENCE</scope>
    <source>
        <strain evidence="9">NRRL B-16292</strain>
    </source>
</reference>
<feature type="transmembrane region" description="Helical" evidence="7">
    <location>
        <begin position="358"/>
        <end position="386"/>
    </location>
</feature>
<name>A0ABY5VPE2_9ACTN</name>
<evidence type="ECO:0000256" key="4">
    <source>
        <dbReference type="ARBA" id="ARBA00022692"/>
    </source>
</evidence>
<dbReference type="Proteomes" id="UP001059617">
    <property type="component" value="Chromosome"/>
</dbReference>
<dbReference type="Pfam" id="PF13632">
    <property type="entry name" value="Glyco_trans_2_3"/>
    <property type="match status" value="1"/>
</dbReference>
<evidence type="ECO:0000313" key="9">
    <source>
        <dbReference type="EMBL" id="UWP78964.1"/>
    </source>
</evidence>
<organism evidence="9 10">
    <name type="scientific">Dactylosporangium fulvum</name>
    <dbReference type="NCBI Taxonomy" id="53359"/>
    <lineage>
        <taxon>Bacteria</taxon>
        <taxon>Bacillati</taxon>
        <taxon>Actinomycetota</taxon>
        <taxon>Actinomycetes</taxon>
        <taxon>Micromonosporales</taxon>
        <taxon>Micromonosporaceae</taxon>
        <taxon>Dactylosporangium</taxon>
    </lineage>
</organism>
<evidence type="ECO:0000256" key="1">
    <source>
        <dbReference type="ARBA" id="ARBA00004141"/>
    </source>
</evidence>
<dbReference type="Gene3D" id="3.90.550.10">
    <property type="entry name" value="Spore Coat Polysaccharide Biosynthesis Protein SpsA, Chain A"/>
    <property type="match status" value="1"/>
</dbReference>